<sequence>MTNTQREERPERPTESDGTAHLFRALGKQLKFLRERAGMSQKELATATHCGEDLISAIERGVRTPQPEFLVLADRALNTGGLLQAAMEEVRDAIKRARTRHPGWFRDFARTEAEAVALHIYSTQAIPGLLQTEEYARAVFTQRRPLLDEQTIEKRVADRMARQQIFERWPAPTLSFLLEETVLQRPIGGRDVHRAQLQRLLAVGRMRNVELQVMTTDRSEHPSLDASFTLVTPRGRQEAAYTETYGHARLITDPAEVRVFTERFGIMRAQALSPRETLMLIEKMLGEL</sequence>
<accession>A0ABY9HU81</accession>
<dbReference type="InterPro" id="IPR010982">
    <property type="entry name" value="Lambda_DNA-bd_dom_sf"/>
</dbReference>
<evidence type="ECO:0000259" key="1">
    <source>
        <dbReference type="PROSITE" id="PS50943"/>
    </source>
</evidence>
<keyword evidence="3" id="KW-1185">Reference proteome</keyword>
<gene>
    <name evidence="2" type="ORF">P8A18_13865</name>
</gene>
<proteinExistence type="predicted"/>
<protein>
    <submittedName>
        <fullName evidence="2">Helix-turn-helix transcriptional regulator</fullName>
    </submittedName>
</protein>
<feature type="domain" description="HTH cro/C1-type" evidence="1">
    <location>
        <begin position="30"/>
        <end position="83"/>
    </location>
</feature>
<evidence type="ECO:0000313" key="3">
    <source>
        <dbReference type="Proteomes" id="UP001239522"/>
    </source>
</evidence>
<dbReference type="InterPro" id="IPR001387">
    <property type="entry name" value="Cro/C1-type_HTH"/>
</dbReference>
<dbReference type="Pfam" id="PF19054">
    <property type="entry name" value="DUF5753"/>
    <property type="match status" value="1"/>
</dbReference>
<evidence type="ECO:0000313" key="2">
    <source>
        <dbReference type="EMBL" id="WLQ38136.1"/>
    </source>
</evidence>
<dbReference type="SUPFAM" id="SSF47413">
    <property type="entry name" value="lambda repressor-like DNA-binding domains"/>
    <property type="match status" value="1"/>
</dbReference>
<reference evidence="2 3" key="1">
    <citation type="submission" date="2023-03" db="EMBL/GenBank/DDBJ databases">
        <title>Isolation and description of six Streptomyces strains from soil environments, able to metabolize different microbial glucans.</title>
        <authorList>
            <person name="Widen T."/>
            <person name="Larsbrink J."/>
        </authorList>
    </citation>
    <scope>NUCLEOTIDE SEQUENCE [LARGE SCALE GENOMIC DNA]</scope>
    <source>
        <strain evidence="2 3">Mut1</strain>
    </source>
</reference>
<dbReference type="SMART" id="SM00530">
    <property type="entry name" value="HTH_XRE"/>
    <property type="match status" value="1"/>
</dbReference>
<dbReference type="Pfam" id="PF13560">
    <property type="entry name" value="HTH_31"/>
    <property type="match status" value="1"/>
</dbReference>
<organism evidence="2 3">
    <name type="scientific">Streptomyces castrisilvae</name>
    <dbReference type="NCBI Taxonomy" id="3033811"/>
    <lineage>
        <taxon>Bacteria</taxon>
        <taxon>Bacillati</taxon>
        <taxon>Actinomycetota</taxon>
        <taxon>Actinomycetes</taxon>
        <taxon>Kitasatosporales</taxon>
        <taxon>Streptomycetaceae</taxon>
        <taxon>Streptomyces</taxon>
    </lineage>
</organism>
<dbReference type="RefSeq" id="WP_306060890.1">
    <property type="nucleotide sequence ID" value="NZ_CP120997.1"/>
</dbReference>
<dbReference type="EMBL" id="CP120997">
    <property type="protein sequence ID" value="WLQ38136.1"/>
    <property type="molecule type" value="Genomic_DNA"/>
</dbReference>
<dbReference type="Proteomes" id="UP001239522">
    <property type="component" value="Chromosome"/>
</dbReference>
<dbReference type="Gene3D" id="1.10.260.40">
    <property type="entry name" value="lambda repressor-like DNA-binding domains"/>
    <property type="match status" value="1"/>
</dbReference>
<dbReference type="CDD" id="cd00093">
    <property type="entry name" value="HTH_XRE"/>
    <property type="match status" value="1"/>
</dbReference>
<name>A0ABY9HU81_9ACTN</name>
<dbReference type="PROSITE" id="PS50943">
    <property type="entry name" value="HTH_CROC1"/>
    <property type="match status" value="1"/>
</dbReference>
<dbReference type="InterPro" id="IPR043917">
    <property type="entry name" value="DUF5753"/>
</dbReference>